<evidence type="ECO:0008006" key="4">
    <source>
        <dbReference type="Google" id="ProtNLM"/>
    </source>
</evidence>
<proteinExistence type="predicted"/>
<protein>
    <recommendedName>
        <fullName evidence="4">Carboxypeptidase regulatory-like domain-containing protein</fullName>
    </recommendedName>
</protein>
<gene>
    <name evidence="2" type="ORF">QE404_003839</name>
</gene>
<evidence type="ECO:0000256" key="1">
    <source>
        <dbReference type="SAM" id="SignalP"/>
    </source>
</evidence>
<dbReference type="SUPFAM" id="SSF49464">
    <property type="entry name" value="Carboxypeptidase regulatory domain-like"/>
    <property type="match status" value="1"/>
</dbReference>
<dbReference type="Proteomes" id="UP001225072">
    <property type="component" value="Unassembled WGS sequence"/>
</dbReference>
<evidence type="ECO:0000313" key="3">
    <source>
        <dbReference type="Proteomes" id="UP001225072"/>
    </source>
</evidence>
<keyword evidence="3" id="KW-1185">Reference proteome</keyword>
<reference evidence="2 3" key="1">
    <citation type="submission" date="2023-07" db="EMBL/GenBank/DDBJ databases">
        <title>Functional and genomic diversity of the sorghum phyllosphere microbiome.</title>
        <authorList>
            <person name="Shade A."/>
        </authorList>
    </citation>
    <scope>NUCLEOTIDE SEQUENCE [LARGE SCALE GENOMIC DNA]</scope>
    <source>
        <strain evidence="2 3">SORGH_AS_1064</strain>
    </source>
</reference>
<dbReference type="EMBL" id="JAUTAL010000001">
    <property type="protein sequence ID" value="MDQ1098692.1"/>
    <property type="molecule type" value="Genomic_DNA"/>
</dbReference>
<dbReference type="InterPro" id="IPR008969">
    <property type="entry name" value="CarboxyPept-like_regulatory"/>
</dbReference>
<keyword evidence="1" id="KW-0732">Signal</keyword>
<feature type="chain" id="PRO_5046628277" description="Carboxypeptidase regulatory-like domain-containing protein" evidence="1">
    <location>
        <begin position="20"/>
        <end position="249"/>
    </location>
</feature>
<evidence type="ECO:0000313" key="2">
    <source>
        <dbReference type="EMBL" id="MDQ1098692.1"/>
    </source>
</evidence>
<comment type="caution">
    <text evidence="2">The sequence shown here is derived from an EMBL/GenBank/DDBJ whole genome shotgun (WGS) entry which is preliminary data.</text>
</comment>
<dbReference type="RefSeq" id="WP_307453139.1">
    <property type="nucleotide sequence ID" value="NZ_JAUTAL010000001.1"/>
</dbReference>
<feature type="signal peptide" evidence="1">
    <location>
        <begin position="1"/>
        <end position="19"/>
    </location>
</feature>
<name>A0ABU0TNT0_9FLAO</name>
<sequence>MKIKLLLILLTFSFISSHAQDYIFGKIITEDRAEMPDVTVINIRTEEQVLTNRDGHFMISGRQGDELRFIKAGYERVSRKITADNIHAPVNITLIRAAELIQEVEVKQGLTGNLRIDSKNLNKPKKVEKLTREIDAYMAKKSDPRILAPRPGEFVQPVTKGIFTIGKIKDKWDDIDLMNYLINALGEQFFTDLKLEKSQIQHFVLYVLKSGFERRNILKYGYCSDVDINRFKGAVLNKIVFYRSPQSTK</sequence>
<organism evidence="2 3">
    <name type="scientific">Chryseobacterium camelliae</name>
    <dbReference type="NCBI Taxonomy" id="1265445"/>
    <lineage>
        <taxon>Bacteria</taxon>
        <taxon>Pseudomonadati</taxon>
        <taxon>Bacteroidota</taxon>
        <taxon>Flavobacteriia</taxon>
        <taxon>Flavobacteriales</taxon>
        <taxon>Weeksellaceae</taxon>
        <taxon>Chryseobacterium group</taxon>
        <taxon>Chryseobacterium</taxon>
    </lineage>
</organism>
<accession>A0ABU0TNT0</accession>